<evidence type="ECO:0000256" key="1">
    <source>
        <dbReference type="SAM" id="MobiDB-lite"/>
    </source>
</evidence>
<protein>
    <submittedName>
        <fullName evidence="2">Uncharacterized protein</fullName>
    </submittedName>
</protein>
<feature type="compositionally biased region" description="Basic and acidic residues" evidence="1">
    <location>
        <begin position="75"/>
        <end position="88"/>
    </location>
</feature>
<accession>A0A9D3XNT1</accession>
<dbReference type="AlphaFoldDB" id="A0A9D3XNT1"/>
<feature type="region of interest" description="Disordered" evidence="1">
    <location>
        <begin position="21"/>
        <end position="108"/>
    </location>
</feature>
<feature type="region of interest" description="Disordered" evidence="1">
    <location>
        <begin position="131"/>
        <end position="154"/>
    </location>
</feature>
<feature type="region of interest" description="Disordered" evidence="1">
    <location>
        <begin position="219"/>
        <end position="295"/>
    </location>
</feature>
<feature type="compositionally biased region" description="Low complexity" evidence="1">
    <location>
        <begin position="89"/>
        <end position="105"/>
    </location>
</feature>
<feature type="compositionally biased region" description="Low complexity" evidence="1">
    <location>
        <begin position="60"/>
        <end position="71"/>
    </location>
</feature>
<evidence type="ECO:0000313" key="2">
    <source>
        <dbReference type="EMBL" id="KAH1184869.1"/>
    </source>
</evidence>
<gene>
    <name evidence="2" type="ORF">KIL84_012810</name>
</gene>
<comment type="caution">
    <text evidence="2">The sequence shown here is derived from an EMBL/GenBank/DDBJ whole genome shotgun (WGS) entry which is preliminary data.</text>
</comment>
<proteinExistence type="predicted"/>
<dbReference type="EMBL" id="JAHDVG010000464">
    <property type="protein sequence ID" value="KAH1184869.1"/>
    <property type="molecule type" value="Genomic_DNA"/>
</dbReference>
<reference evidence="2" key="1">
    <citation type="submission" date="2021-09" db="EMBL/GenBank/DDBJ databases">
        <title>The genome of Mauremys mutica provides insights into the evolution of semi-aquatic lifestyle.</title>
        <authorList>
            <person name="Gong S."/>
            <person name="Gao Y."/>
        </authorList>
    </citation>
    <scope>NUCLEOTIDE SEQUENCE</scope>
    <source>
        <strain evidence="2">MM-2020</strain>
        <tissue evidence="2">Muscle</tissue>
    </source>
</reference>
<name>A0A9D3XNT1_9SAUR</name>
<dbReference type="Proteomes" id="UP000827986">
    <property type="component" value="Unassembled WGS sequence"/>
</dbReference>
<sequence length="450" mass="46136">MGAAWHVACSSWATLGTQPLGRDFVLAPGSPTAKQPAQPGLCCHAGTSLGGDSPGPAGPRVRQAAARSRAALLWQEKERPEAHGERGLARSGGPDPRPAAAGGSPQLCRGSEPLEPASLCCQLGSMCASPGASQAPGAPGQSHPRGRAAPAGARGWLACPTAPPPPTRLCPTGRTGHLTHGCSSPIAPWPSRGGVGRSEKPSRALTRLARVLPGTTLCLPGRVAQSRPPPPPRLEGASRQHSELPPAASGEKVPLGKTGRCPQGPLTSTSPLATPSPHGCPRIPQGSGCWERPGSPGLGWHHPLMGPWDAASQAPGWDPGRPVSAQFRLAGAAGGIPPSASDPQFWALLDELGLWGGLVPSSSAALNNYPRPSASLFPAWRAATALPMPLDPCYALSTWRLGTAGGLHGDAHSPLPRANLGHGGTRRGAQNVWRWPWVRMGGGVFATRGA</sequence>
<organism evidence="2 3">
    <name type="scientific">Mauremys mutica</name>
    <name type="common">yellowpond turtle</name>
    <dbReference type="NCBI Taxonomy" id="74926"/>
    <lineage>
        <taxon>Eukaryota</taxon>
        <taxon>Metazoa</taxon>
        <taxon>Chordata</taxon>
        <taxon>Craniata</taxon>
        <taxon>Vertebrata</taxon>
        <taxon>Euteleostomi</taxon>
        <taxon>Archelosauria</taxon>
        <taxon>Testudinata</taxon>
        <taxon>Testudines</taxon>
        <taxon>Cryptodira</taxon>
        <taxon>Durocryptodira</taxon>
        <taxon>Testudinoidea</taxon>
        <taxon>Geoemydidae</taxon>
        <taxon>Geoemydinae</taxon>
        <taxon>Mauremys</taxon>
    </lineage>
</organism>
<keyword evidence="3" id="KW-1185">Reference proteome</keyword>
<evidence type="ECO:0000313" key="3">
    <source>
        <dbReference type="Proteomes" id="UP000827986"/>
    </source>
</evidence>